<feature type="modified residue" description="4-aspartylphosphate" evidence="7">
    <location>
        <position position="71"/>
    </location>
</feature>
<keyword evidence="3" id="KW-0805">Transcription regulation</keyword>
<dbReference type="GO" id="GO:0032993">
    <property type="term" value="C:protein-DNA complex"/>
    <property type="evidence" value="ECO:0007669"/>
    <property type="project" value="TreeGrafter"/>
</dbReference>
<dbReference type="PROSITE" id="PS50110">
    <property type="entry name" value="RESPONSE_REGULATORY"/>
    <property type="match status" value="1"/>
</dbReference>
<dbReference type="InterPro" id="IPR001867">
    <property type="entry name" value="OmpR/PhoB-type_DNA-bd"/>
</dbReference>
<dbReference type="InterPro" id="IPR011006">
    <property type="entry name" value="CheY-like_superfamily"/>
</dbReference>
<dbReference type="SUPFAM" id="SSF52172">
    <property type="entry name" value="CheY-like"/>
    <property type="match status" value="1"/>
</dbReference>
<keyword evidence="12" id="KW-1185">Reference proteome</keyword>
<dbReference type="PANTHER" id="PTHR48111">
    <property type="entry name" value="REGULATOR OF RPOS"/>
    <property type="match status" value="1"/>
</dbReference>
<dbReference type="EMBL" id="SCWA01000004">
    <property type="protein sequence ID" value="TDL98511.1"/>
    <property type="molecule type" value="Genomic_DNA"/>
</dbReference>
<evidence type="ECO:0000313" key="12">
    <source>
        <dbReference type="Proteomes" id="UP000295310"/>
    </source>
</evidence>
<dbReference type="GO" id="GO:0005829">
    <property type="term" value="C:cytosol"/>
    <property type="evidence" value="ECO:0007669"/>
    <property type="project" value="TreeGrafter"/>
</dbReference>
<dbReference type="Pfam" id="PF00072">
    <property type="entry name" value="Response_reg"/>
    <property type="match status" value="1"/>
</dbReference>
<dbReference type="GO" id="GO:0006355">
    <property type="term" value="P:regulation of DNA-templated transcription"/>
    <property type="evidence" value="ECO:0007669"/>
    <property type="project" value="InterPro"/>
</dbReference>
<evidence type="ECO:0000256" key="4">
    <source>
        <dbReference type="ARBA" id="ARBA00023125"/>
    </source>
</evidence>
<dbReference type="InterPro" id="IPR001789">
    <property type="entry name" value="Sig_transdc_resp-reg_receiver"/>
</dbReference>
<dbReference type="Pfam" id="PF00486">
    <property type="entry name" value="Trans_reg_C"/>
    <property type="match status" value="1"/>
</dbReference>
<proteinExistence type="predicted"/>
<dbReference type="CDD" id="cd00383">
    <property type="entry name" value="trans_reg_C"/>
    <property type="match status" value="1"/>
</dbReference>
<dbReference type="InterPro" id="IPR039420">
    <property type="entry name" value="WalR-like"/>
</dbReference>
<dbReference type="GO" id="GO:0000156">
    <property type="term" value="F:phosphorelay response regulator activity"/>
    <property type="evidence" value="ECO:0007669"/>
    <property type="project" value="TreeGrafter"/>
</dbReference>
<keyword evidence="1 7" id="KW-0597">Phosphoprotein</keyword>
<evidence type="ECO:0000256" key="2">
    <source>
        <dbReference type="ARBA" id="ARBA00023012"/>
    </source>
</evidence>
<dbReference type="InterPro" id="IPR036388">
    <property type="entry name" value="WH-like_DNA-bd_sf"/>
</dbReference>
<dbReference type="Gene3D" id="1.10.10.10">
    <property type="entry name" value="Winged helix-like DNA-binding domain superfamily/Winged helix DNA-binding domain"/>
    <property type="match status" value="1"/>
</dbReference>
<dbReference type="PROSITE" id="PS51755">
    <property type="entry name" value="OMPR_PHOB"/>
    <property type="match status" value="1"/>
</dbReference>
<evidence type="ECO:0000256" key="8">
    <source>
        <dbReference type="PROSITE-ProRule" id="PRU01091"/>
    </source>
</evidence>
<feature type="domain" description="OmpR/PhoB-type" evidence="10">
    <location>
        <begin position="144"/>
        <end position="240"/>
    </location>
</feature>
<dbReference type="SMART" id="SM00448">
    <property type="entry name" value="REC"/>
    <property type="match status" value="1"/>
</dbReference>
<dbReference type="Gene3D" id="3.40.50.2300">
    <property type="match status" value="1"/>
</dbReference>
<keyword evidence="2" id="KW-0902">Two-component regulatory system</keyword>
<evidence type="ECO:0000256" key="1">
    <source>
        <dbReference type="ARBA" id="ARBA00022553"/>
    </source>
</evidence>
<evidence type="ECO:0000259" key="10">
    <source>
        <dbReference type="PROSITE" id="PS51755"/>
    </source>
</evidence>
<organism evidence="11 12">
    <name type="scientific">Macrococcus brunensis</name>
    <dbReference type="NCBI Taxonomy" id="198483"/>
    <lineage>
        <taxon>Bacteria</taxon>
        <taxon>Bacillati</taxon>
        <taxon>Bacillota</taxon>
        <taxon>Bacilli</taxon>
        <taxon>Bacillales</taxon>
        <taxon>Staphylococcaceae</taxon>
        <taxon>Macrococcus</taxon>
    </lineage>
</organism>
<name>A0A4R6BF82_9STAP</name>
<accession>A0A4R6BF82</accession>
<evidence type="ECO:0000313" key="11">
    <source>
        <dbReference type="EMBL" id="TDL98511.1"/>
    </source>
</evidence>
<dbReference type="GO" id="GO:0000976">
    <property type="term" value="F:transcription cis-regulatory region binding"/>
    <property type="evidence" value="ECO:0007669"/>
    <property type="project" value="TreeGrafter"/>
</dbReference>
<feature type="DNA-binding region" description="OmpR/PhoB-type" evidence="8">
    <location>
        <begin position="144"/>
        <end position="240"/>
    </location>
</feature>
<dbReference type="PANTHER" id="PTHR48111:SF22">
    <property type="entry name" value="REGULATOR OF RPOS"/>
    <property type="match status" value="1"/>
</dbReference>
<dbReference type="Gene3D" id="6.10.250.690">
    <property type="match status" value="1"/>
</dbReference>
<evidence type="ECO:0000256" key="5">
    <source>
        <dbReference type="ARBA" id="ARBA00023163"/>
    </source>
</evidence>
<gene>
    <name evidence="11" type="ORF">ERX27_03485</name>
</gene>
<reference evidence="11 12" key="1">
    <citation type="submission" date="2019-01" db="EMBL/GenBank/DDBJ databases">
        <title>Draft genome sequences of the type strains of six Macrococcus species.</title>
        <authorList>
            <person name="Mazhar S."/>
            <person name="Altermann E."/>
            <person name="Hill C."/>
            <person name="Mcauliffe O."/>
        </authorList>
    </citation>
    <scope>NUCLEOTIDE SEQUENCE [LARGE SCALE GENOMIC DNA]</scope>
    <source>
        <strain evidence="11 12">CCM4811</strain>
    </source>
</reference>
<sequence length="242" mass="28075">MLKGFFVSPMYNRSKKERCSMKVLLIEDNATLGGFLTDILTLKNYTVEWLKDGIDVVYYFDNSRYDIVLVDWMLPSVSGIEIIRQLRDARIQVPIIMLTAKSETSDKVEGLLTGADDYLTKPFEMEELEARMLAVIKRYQLIDHNEKVKGSVTFNFNRHSFSIHGTEINLTHKEYTLLELLFLNHIVTREMILGTVWSTEQIVGDNNIDALVRLLKKKLKQYEAGLEIKSIRNIGYKLEDMR</sequence>
<evidence type="ECO:0000256" key="7">
    <source>
        <dbReference type="PROSITE-ProRule" id="PRU00169"/>
    </source>
</evidence>
<evidence type="ECO:0000256" key="6">
    <source>
        <dbReference type="ARBA" id="ARBA00040161"/>
    </source>
</evidence>
<keyword evidence="5" id="KW-0804">Transcription</keyword>
<dbReference type="OrthoDB" id="9790442at2"/>
<evidence type="ECO:0000256" key="3">
    <source>
        <dbReference type="ARBA" id="ARBA00023015"/>
    </source>
</evidence>
<dbReference type="Proteomes" id="UP000295310">
    <property type="component" value="Unassembled WGS sequence"/>
</dbReference>
<feature type="domain" description="Response regulatory" evidence="9">
    <location>
        <begin position="22"/>
        <end position="136"/>
    </location>
</feature>
<evidence type="ECO:0000259" key="9">
    <source>
        <dbReference type="PROSITE" id="PS50110"/>
    </source>
</evidence>
<dbReference type="SMART" id="SM00862">
    <property type="entry name" value="Trans_reg_C"/>
    <property type="match status" value="1"/>
</dbReference>
<dbReference type="AlphaFoldDB" id="A0A4R6BF82"/>
<protein>
    <recommendedName>
        <fullName evidence="6">Response regulator ArlR</fullName>
    </recommendedName>
</protein>
<keyword evidence="4 8" id="KW-0238">DNA-binding</keyword>
<comment type="caution">
    <text evidence="11">The sequence shown here is derived from an EMBL/GenBank/DDBJ whole genome shotgun (WGS) entry which is preliminary data.</text>
</comment>